<sequence length="137" mass="15514">MDLILSRCQRKPKILYQYAWVVGSAIVIPNSFHLPLLKSYDFLYLSVLALTFSWVLYVAFIHLWRYSLVRPLHREHCPGFFKRNIDAIIVAVVSALFGAVIGVATTKMADRVWSNPNSVVESEGQKTDQVFEGLGSP</sequence>
<evidence type="ECO:0000313" key="2">
    <source>
        <dbReference type="EMBL" id="RUO31850.1"/>
    </source>
</evidence>
<name>A0ABY0C275_9GAMM</name>
<evidence type="ECO:0000256" key="1">
    <source>
        <dbReference type="SAM" id="Phobius"/>
    </source>
</evidence>
<proteinExistence type="predicted"/>
<keyword evidence="1" id="KW-0472">Membrane</keyword>
<gene>
    <name evidence="2" type="ORF">CWE12_02310</name>
</gene>
<accession>A0ABY0C275</accession>
<protein>
    <submittedName>
        <fullName evidence="2">Uncharacterized protein</fullName>
    </submittedName>
</protein>
<keyword evidence="1" id="KW-1133">Transmembrane helix</keyword>
<comment type="caution">
    <text evidence="2">The sequence shown here is derived from an EMBL/GenBank/DDBJ whole genome shotgun (WGS) entry which is preliminary data.</text>
</comment>
<keyword evidence="1" id="KW-0812">Transmembrane</keyword>
<feature type="transmembrane region" description="Helical" evidence="1">
    <location>
        <begin position="42"/>
        <end position="64"/>
    </location>
</feature>
<organism evidence="2 3">
    <name type="scientific">Aliidiomarina sedimenti</name>
    <dbReference type="NCBI Taxonomy" id="1933879"/>
    <lineage>
        <taxon>Bacteria</taxon>
        <taxon>Pseudomonadati</taxon>
        <taxon>Pseudomonadota</taxon>
        <taxon>Gammaproteobacteria</taxon>
        <taxon>Alteromonadales</taxon>
        <taxon>Idiomarinaceae</taxon>
        <taxon>Aliidiomarina</taxon>
    </lineage>
</organism>
<keyword evidence="3" id="KW-1185">Reference proteome</keyword>
<evidence type="ECO:0000313" key="3">
    <source>
        <dbReference type="Proteomes" id="UP000287410"/>
    </source>
</evidence>
<dbReference type="Proteomes" id="UP000287410">
    <property type="component" value="Unassembled WGS sequence"/>
</dbReference>
<feature type="transmembrane region" description="Helical" evidence="1">
    <location>
        <begin position="15"/>
        <end position="36"/>
    </location>
</feature>
<reference evidence="2 3" key="1">
    <citation type="journal article" date="2018" name="Front. Microbiol.">
        <title>Genome-Based Analysis Reveals the Taxonomy and Diversity of the Family Idiomarinaceae.</title>
        <authorList>
            <person name="Liu Y."/>
            <person name="Lai Q."/>
            <person name="Shao Z."/>
        </authorList>
    </citation>
    <scope>NUCLEOTIDE SEQUENCE [LARGE SCALE GENOMIC DNA]</scope>
    <source>
        <strain evidence="2 3">GBSy1</strain>
    </source>
</reference>
<dbReference type="EMBL" id="PIPN01000001">
    <property type="protein sequence ID" value="RUO31850.1"/>
    <property type="molecule type" value="Genomic_DNA"/>
</dbReference>
<feature type="transmembrane region" description="Helical" evidence="1">
    <location>
        <begin position="85"/>
        <end position="104"/>
    </location>
</feature>